<organism evidence="2 3">
    <name type="scientific">Winogradskyella eximia</name>
    <dbReference type="NCBI Taxonomy" id="262006"/>
    <lineage>
        <taxon>Bacteria</taxon>
        <taxon>Pseudomonadati</taxon>
        <taxon>Bacteroidota</taxon>
        <taxon>Flavobacteriia</taxon>
        <taxon>Flavobacteriales</taxon>
        <taxon>Flavobacteriaceae</taxon>
        <taxon>Winogradskyella</taxon>
    </lineage>
</organism>
<name>A0A3D9H4J8_9FLAO</name>
<dbReference type="AlphaFoldDB" id="A0A3D9H4J8"/>
<reference evidence="2 3" key="1">
    <citation type="submission" date="2018-07" db="EMBL/GenBank/DDBJ databases">
        <title>Genomic Encyclopedia of Type Strains, Phase III (KMG-III): the genomes of soil and plant-associated and newly described type strains.</title>
        <authorList>
            <person name="Whitman W."/>
        </authorList>
    </citation>
    <scope>NUCLEOTIDE SEQUENCE [LARGE SCALE GENOMIC DNA]</scope>
    <source>
        <strain evidence="2 3">CECT 7946</strain>
    </source>
</reference>
<accession>A0A3D9H4J8</accession>
<feature type="compositionally biased region" description="Acidic residues" evidence="1">
    <location>
        <begin position="86"/>
        <end position="98"/>
    </location>
</feature>
<dbReference type="EMBL" id="QRDV01000003">
    <property type="protein sequence ID" value="RED44434.1"/>
    <property type="molecule type" value="Genomic_DNA"/>
</dbReference>
<evidence type="ECO:0000313" key="3">
    <source>
        <dbReference type="Proteomes" id="UP000256980"/>
    </source>
</evidence>
<proteinExistence type="predicted"/>
<feature type="compositionally biased region" description="Gly residues" evidence="1">
    <location>
        <begin position="116"/>
        <end position="128"/>
    </location>
</feature>
<dbReference type="OrthoDB" id="1242268at2"/>
<gene>
    <name evidence="2" type="ORF">DFQ10_103118</name>
</gene>
<evidence type="ECO:0000256" key="1">
    <source>
        <dbReference type="SAM" id="MobiDB-lite"/>
    </source>
</evidence>
<sequence length="392" mass="42676">MLSKQVDGSYKASVVSYNLTDSEKQAIKAGNTPIDIAQKTFVSSMMSRESVGEPCYEAQTITIISPRDISASHTINIQAEVPCPTDDSDDGFWDDDGDTSGGGGANPGTGSDPFGGLLGGGNGIGDGTGNPNQTDPDDPDTTDPDGTQDCLELDAEGNCMDDATAILVPNETKDCEELRKNSENTTFKQRMQVLADAIPGDIEKAFGIYNGTYFNPPVSNPACGPIVDGDENHSGIVNSHPVLKAYAHNHLKNASGTRKHIGTFSPKDITNFNNIFTDSNSDDSPSPLLQHEMAYYLVCDEGNYVMKVKDGTKLLDFTILMGSDGFAKEVKDYYRKNKIKHGKPKKDQNLGFLKFMKEYNIGIDLYEADANFENWKKLELNEDENDINKTDC</sequence>
<feature type="region of interest" description="Disordered" evidence="1">
    <location>
        <begin position="80"/>
        <end position="150"/>
    </location>
</feature>
<keyword evidence="3" id="KW-1185">Reference proteome</keyword>
<comment type="caution">
    <text evidence="2">The sequence shown here is derived from an EMBL/GenBank/DDBJ whole genome shotgun (WGS) entry which is preliminary data.</text>
</comment>
<evidence type="ECO:0000313" key="2">
    <source>
        <dbReference type="EMBL" id="RED44434.1"/>
    </source>
</evidence>
<dbReference type="Proteomes" id="UP000256980">
    <property type="component" value="Unassembled WGS sequence"/>
</dbReference>
<protein>
    <submittedName>
        <fullName evidence="2">Uncharacterized protein</fullName>
    </submittedName>
</protein>